<dbReference type="GO" id="GO:0003824">
    <property type="term" value="F:catalytic activity"/>
    <property type="evidence" value="ECO:0007669"/>
    <property type="project" value="InterPro"/>
</dbReference>
<dbReference type="OrthoDB" id="1577640at2759"/>
<evidence type="ECO:0000313" key="3">
    <source>
        <dbReference type="EMBL" id="KAG9697774.1"/>
    </source>
</evidence>
<protein>
    <submittedName>
        <fullName evidence="3">Purine and uridine phosphorylase</fullName>
    </submittedName>
</protein>
<feature type="compositionally biased region" description="Basic and acidic residues" evidence="1">
    <location>
        <begin position="1084"/>
        <end position="1106"/>
    </location>
</feature>
<dbReference type="PANTHER" id="PTHR46082">
    <property type="entry name" value="ATP/GTP-BINDING PROTEIN-RELATED"/>
    <property type="match status" value="1"/>
</dbReference>
<dbReference type="GO" id="GO:0009116">
    <property type="term" value="P:nucleoside metabolic process"/>
    <property type="evidence" value="ECO:0007669"/>
    <property type="project" value="InterPro"/>
</dbReference>
<dbReference type="Gene3D" id="1.25.40.10">
    <property type="entry name" value="Tetratricopeptide repeat domain"/>
    <property type="match status" value="2"/>
</dbReference>
<accession>A0A9P8ETD1</accession>
<feature type="compositionally biased region" description="Basic and acidic residues" evidence="1">
    <location>
        <begin position="1137"/>
        <end position="1151"/>
    </location>
</feature>
<name>A0A9P8ETD1_AURME</name>
<feature type="chain" id="PRO_5040517079" evidence="2">
    <location>
        <begin position="16"/>
        <end position="1171"/>
    </location>
</feature>
<organism evidence="3 4">
    <name type="scientific">Aureobasidium melanogenum</name>
    <name type="common">Aureobasidium pullulans var. melanogenum</name>
    <dbReference type="NCBI Taxonomy" id="46634"/>
    <lineage>
        <taxon>Eukaryota</taxon>
        <taxon>Fungi</taxon>
        <taxon>Dikarya</taxon>
        <taxon>Ascomycota</taxon>
        <taxon>Pezizomycotina</taxon>
        <taxon>Dothideomycetes</taxon>
        <taxon>Dothideomycetidae</taxon>
        <taxon>Dothideales</taxon>
        <taxon>Saccotheciaceae</taxon>
        <taxon>Aureobasidium</taxon>
    </lineage>
</organism>
<evidence type="ECO:0000256" key="1">
    <source>
        <dbReference type="SAM" id="MobiDB-lite"/>
    </source>
</evidence>
<dbReference type="InterPro" id="IPR053137">
    <property type="entry name" value="NLR-like"/>
</dbReference>
<dbReference type="InterPro" id="IPR011990">
    <property type="entry name" value="TPR-like_helical_dom_sf"/>
</dbReference>
<dbReference type="Gene3D" id="3.40.50.1580">
    <property type="entry name" value="Nucleoside phosphorylase domain"/>
    <property type="match status" value="1"/>
</dbReference>
<dbReference type="PANTHER" id="PTHR46082:SF11">
    <property type="entry name" value="AAA+ ATPASE DOMAIN-CONTAINING PROTEIN-RELATED"/>
    <property type="match status" value="1"/>
</dbReference>
<dbReference type="InterPro" id="IPR035994">
    <property type="entry name" value="Nucleoside_phosphorylase_sf"/>
</dbReference>
<feature type="region of interest" description="Disordered" evidence="1">
    <location>
        <begin position="1084"/>
        <end position="1115"/>
    </location>
</feature>
<dbReference type="EMBL" id="JAHFXF010000069">
    <property type="protein sequence ID" value="KAG9697774.1"/>
    <property type="molecule type" value="Genomic_DNA"/>
</dbReference>
<reference evidence="3" key="1">
    <citation type="journal article" date="2021" name="J Fungi (Basel)">
        <title>Virulence traits and population genomics of the black yeast Aureobasidium melanogenum.</title>
        <authorList>
            <person name="Cernosa A."/>
            <person name="Sun X."/>
            <person name="Gostincar C."/>
            <person name="Fang C."/>
            <person name="Gunde-Cimerman N."/>
            <person name="Song Z."/>
        </authorList>
    </citation>
    <scope>NUCLEOTIDE SEQUENCE</scope>
    <source>
        <strain evidence="3">EXF-9911</strain>
    </source>
</reference>
<dbReference type="Proteomes" id="UP000779574">
    <property type="component" value="Unassembled WGS sequence"/>
</dbReference>
<reference evidence="3" key="2">
    <citation type="submission" date="2021-08" db="EMBL/GenBank/DDBJ databases">
        <authorList>
            <person name="Gostincar C."/>
            <person name="Sun X."/>
            <person name="Song Z."/>
            <person name="Gunde-Cimerman N."/>
        </authorList>
    </citation>
    <scope>NUCLEOTIDE SEQUENCE</scope>
    <source>
        <strain evidence="3">EXF-9911</strain>
    </source>
</reference>
<evidence type="ECO:0000256" key="2">
    <source>
        <dbReference type="SAM" id="SignalP"/>
    </source>
</evidence>
<proteinExistence type="predicted"/>
<evidence type="ECO:0000313" key="4">
    <source>
        <dbReference type="Proteomes" id="UP000779574"/>
    </source>
</evidence>
<feature type="non-terminal residue" evidence="3">
    <location>
        <position position="1"/>
    </location>
</feature>
<dbReference type="SUPFAM" id="SSF53167">
    <property type="entry name" value="Purine and uridine phosphorylases"/>
    <property type="match status" value="1"/>
</dbReference>
<feature type="signal peptide" evidence="2">
    <location>
        <begin position="1"/>
        <end position="15"/>
    </location>
</feature>
<comment type="caution">
    <text evidence="3">The sequence shown here is derived from an EMBL/GenBank/DDBJ whole genome shotgun (WGS) entry which is preliminary data.</text>
</comment>
<feature type="region of interest" description="Disordered" evidence="1">
    <location>
        <begin position="1137"/>
        <end position="1171"/>
    </location>
</feature>
<dbReference type="Gene3D" id="3.40.50.300">
    <property type="entry name" value="P-loop containing nucleotide triphosphate hydrolases"/>
    <property type="match status" value="1"/>
</dbReference>
<gene>
    <name evidence="3" type="ORF">KCU76_g2767</name>
</gene>
<feature type="region of interest" description="Disordered" evidence="1">
    <location>
        <begin position="1040"/>
        <end position="1059"/>
    </location>
</feature>
<dbReference type="SUPFAM" id="SSF52540">
    <property type="entry name" value="P-loop containing nucleoside triphosphate hydrolases"/>
    <property type="match status" value="1"/>
</dbReference>
<keyword evidence="2" id="KW-0732">Signal</keyword>
<dbReference type="InterPro" id="IPR027417">
    <property type="entry name" value="P-loop_NTPase"/>
</dbReference>
<dbReference type="AlphaFoldDB" id="A0A9P8ETD1"/>
<sequence length="1171" mass="130711">MALTLAHIQIGWISALSIEALLAEMMLDELIEQTIPLPPNDNNIYRYGRIKINGSDASHIVAIAQLPLSTTGKASAATVANNMHRTFPNLKFGIMVGIAGGVWTAKEDLRLGDIVVGVPDDGGPGIIQYDLGKSVQDGELVTKGNMNKAPDVLRSAAGVLQRKHMQKPGDYVSSLESSKVKRHAWRPSVDNLFTKTYIHRGGGSCEDCDKAHLITRPQRLDLNPKVHYGAIASGDQVIKDAVFAAKIRAKHKIICFEMEAAGLDAFPCLVIRGISDYADTHKNDDWHAYAAASAAAYAKELLSVVPLTDVAELPHTGNIHWNVPRAPNPLFTGRQALMDDMKKHLIAEPKKNDRPVFVLQGIGGAGKSEAAIKFATENQDNFWGIFWIDADNKQSVEQGFAEIAKMQTPPLIDTTSKGVLRWLANIKESWLLILDNCDDRMMDFAAYIPSRGGSIILTTRLTECKILGTWANLDDLGRDTATQLLLRACGYGRDNQEAHIPAAKVVVSSLGQHALALVHAGAYIKKGLCTLDEYVLSFRKEQARLMKFKPQQQASRYGSVYATFEVSAEALASSEDHDCALALRLLNLLAFLNREAVEEDIFSRASDQCHKMEKAWEKNGMQCPKCPTVSGMEYDRVTDELGRVDHLHIWHCEKARSSGVVGHEATTRLRFARTRLADLSLIRVDDNKISMHPLVHEWAQTRLDKTALTIAWEQTVTILALSAVDLYCRGQEERRHEEARDLVNDMVQSTEMRYGKMSSDAFEWQVRLAELHSEAGDYQGALTLFEPLYERYSQLSILKDLQMECLFENLVLVHKNLGNSEQAIFFAEKNFQLWKTNPPDSTRRLQALAMLSVLYIYEHANKAVALLEDDITLCYKTSPPNPHWIIIMMILAQGYIRLKKPNGAMPHLAQARSQLDRFLADNTPPPWLAPAMGLLADIYFALEEFSIGATILEERVNLQSSYLRLDDNRRLSSLRKLAQVYTRLEDSRKLKQVVKLLEEVIDDGRKTVQIDFKDSKLTEKVLAYAQWNLAQARRTRQSVVGIRDQQSGQEEAASNPPASTVARALTMPPQERLLCAEVADLHTDQSSRRAKEYKAVLGDRSRRKDSIVSSTPMPKIVNPSAAEATGIPGYLRETMASRRARETRSQAKVEVQRASMSAPTSKHRLPRSKTA</sequence>
<dbReference type="SUPFAM" id="SSF48452">
    <property type="entry name" value="TPR-like"/>
    <property type="match status" value="1"/>
</dbReference>
<feature type="compositionally biased region" description="Basic residues" evidence="1">
    <location>
        <begin position="1161"/>
        <end position="1171"/>
    </location>
</feature>